<dbReference type="Proteomes" id="UP000001591">
    <property type="component" value="Chromosome"/>
</dbReference>
<feature type="transmembrane region" description="Helical" evidence="5">
    <location>
        <begin position="162"/>
        <end position="179"/>
    </location>
</feature>
<dbReference type="InterPro" id="IPR000620">
    <property type="entry name" value="EamA_dom"/>
</dbReference>
<dbReference type="PANTHER" id="PTHR32322:SF9">
    <property type="entry name" value="AMINO-ACID METABOLITE EFFLUX PUMP-RELATED"/>
    <property type="match status" value="1"/>
</dbReference>
<feature type="transmembrane region" description="Helical" evidence="5">
    <location>
        <begin position="21"/>
        <end position="40"/>
    </location>
</feature>
<keyword evidence="2 5" id="KW-0812">Transmembrane</keyword>
<evidence type="ECO:0000313" key="7">
    <source>
        <dbReference type="EMBL" id="ACJ00744.1"/>
    </source>
</evidence>
<evidence type="ECO:0000256" key="4">
    <source>
        <dbReference type="ARBA" id="ARBA00023136"/>
    </source>
</evidence>
<dbReference type="RefSeq" id="WP_012568522.1">
    <property type="nucleotide sequence ID" value="NC_011420.2"/>
</dbReference>
<dbReference type="Pfam" id="PF00892">
    <property type="entry name" value="EamA"/>
    <property type="match status" value="2"/>
</dbReference>
<keyword evidence="3 5" id="KW-1133">Transmembrane helix</keyword>
<feature type="transmembrane region" description="Helical" evidence="5">
    <location>
        <begin position="256"/>
        <end position="276"/>
    </location>
</feature>
<dbReference type="AlphaFoldDB" id="B6IWS0"/>
<dbReference type="EMBL" id="CP000613">
    <property type="protein sequence ID" value="ACJ00744.1"/>
    <property type="molecule type" value="Genomic_DNA"/>
</dbReference>
<dbReference type="eggNOG" id="COG0697">
    <property type="taxonomic scope" value="Bacteria"/>
</dbReference>
<feature type="transmembrane region" description="Helical" evidence="5">
    <location>
        <begin position="191"/>
        <end position="211"/>
    </location>
</feature>
<evidence type="ECO:0000256" key="3">
    <source>
        <dbReference type="ARBA" id="ARBA00022989"/>
    </source>
</evidence>
<dbReference type="SUPFAM" id="SSF103481">
    <property type="entry name" value="Multidrug resistance efflux transporter EmrE"/>
    <property type="match status" value="2"/>
</dbReference>
<dbReference type="STRING" id="414684.RC1_3384"/>
<evidence type="ECO:0000256" key="1">
    <source>
        <dbReference type="ARBA" id="ARBA00004141"/>
    </source>
</evidence>
<accession>B6IWS0</accession>
<dbReference type="InterPro" id="IPR050638">
    <property type="entry name" value="AA-Vitamin_Transporters"/>
</dbReference>
<feature type="domain" description="EamA" evidence="6">
    <location>
        <begin position="22"/>
        <end position="150"/>
    </location>
</feature>
<reference evidence="7 8" key="1">
    <citation type="journal article" date="2010" name="BMC Genomics">
        <title>Metabolic flexibility revealed in the genome of the cyst-forming alpha-1 proteobacterium Rhodospirillum centenum.</title>
        <authorList>
            <person name="Lu Y.K."/>
            <person name="Marden J."/>
            <person name="Han M."/>
            <person name="Swingley W.D."/>
            <person name="Mastrian S.D."/>
            <person name="Chowdhury S.R."/>
            <person name="Hao J."/>
            <person name="Helmy T."/>
            <person name="Kim S."/>
            <person name="Kurdoglu A.A."/>
            <person name="Matthies H.J."/>
            <person name="Rollo D."/>
            <person name="Stothard P."/>
            <person name="Blankenship R.E."/>
            <person name="Bauer C.E."/>
            <person name="Touchman J.W."/>
        </authorList>
    </citation>
    <scope>NUCLEOTIDE SEQUENCE [LARGE SCALE GENOMIC DNA]</scope>
    <source>
        <strain evidence="8">ATCC 51521 / SW</strain>
    </source>
</reference>
<feature type="transmembrane region" description="Helical" evidence="5">
    <location>
        <begin position="105"/>
        <end position="126"/>
    </location>
</feature>
<evidence type="ECO:0000256" key="2">
    <source>
        <dbReference type="ARBA" id="ARBA00022692"/>
    </source>
</evidence>
<protein>
    <submittedName>
        <fullName evidence="7">Integral membrane protein, putative</fullName>
    </submittedName>
</protein>
<evidence type="ECO:0000259" key="6">
    <source>
        <dbReference type="Pfam" id="PF00892"/>
    </source>
</evidence>
<organism evidence="7 8">
    <name type="scientific">Rhodospirillum centenum (strain ATCC 51521 / SW)</name>
    <dbReference type="NCBI Taxonomy" id="414684"/>
    <lineage>
        <taxon>Bacteria</taxon>
        <taxon>Pseudomonadati</taxon>
        <taxon>Pseudomonadota</taxon>
        <taxon>Alphaproteobacteria</taxon>
        <taxon>Rhodospirillales</taxon>
        <taxon>Rhodospirillaceae</taxon>
        <taxon>Rhodospirillum</taxon>
    </lineage>
</organism>
<dbReference type="KEGG" id="rce:RC1_3384"/>
<evidence type="ECO:0000256" key="5">
    <source>
        <dbReference type="SAM" id="Phobius"/>
    </source>
</evidence>
<dbReference type="PANTHER" id="PTHR32322">
    <property type="entry name" value="INNER MEMBRANE TRANSPORTER"/>
    <property type="match status" value="1"/>
</dbReference>
<name>B6IWS0_RHOCS</name>
<dbReference type="GO" id="GO:0016020">
    <property type="term" value="C:membrane"/>
    <property type="evidence" value="ECO:0007669"/>
    <property type="project" value="UniProtKB-SubCell"/>
</dbReference>
<keyword evidence="4 5" id="KW-0472">Membrane</keyword>
<dbReference type="InterPro" id="IPR037185">
    <property type="entry name" value="EmrE-like"/>
</dbReference>
<evidence type="ECO:0000313" key="8">
    <source>
        <dbReference type="Proteomes" id="UP000001591"/>
    </source>
</evidence>
<gene>
    <name evidence="7" type="ordered locus">RC1_3384</name>
</gene>
<feature type="transmembrane region" description="Helical" evidence="5">
    <location>
        <begin position="80"/>
        <end position="99"/>
    </location>
</feature>
<feature type="domain" description="EamA" evidence="6">
    <location>
        <begin position="164"/>
        <end position="296"/>
    </location>
</feature>
<feature type="transmembrane region" description="Helical" evidence="5">
    <location>
        <begin position="223"/>
        <end position="244"/>
    </location>
</feature>
<sequence>MHAPSAQAPAAQTMRASDWGLLCFQSVLWGGSFLWMGLAIRELPPFTIVACRVSLAAAALYLAARAMGQAMPRDRQSWRDFFVMAAVNNLVPFSLIAWSQSQITVGLASILNATTPLFTVVLMWLLAGNERPGPLKMAGLAAGFVGGAVLLGPKALTGADMALLGCAAVLTASFCYGLAGVWSRRFAGQPPIVSSTGVLAAAAVLTVPLSLAVDRPWTLDPSWVTVGAVAMLGLFSTGLAYLIYYRILRTAGPGNASLVTFLVPVSAILMGAAVMGERLGPNAFAGMGLIFLGLAAIDGRPVAWVSARLTGRRGRPVTGA</sequence>
<dbReference type="HOGENOM" id="CLU_033863_5_2_5"/>
<feature type="transmembrane region" description="Helical" evidence="5">
    <location>
        <begin position="138"/>
        <end position="156"/>
    </location>
</feature>
<comment type="subcellular location">
    <subcellularLocation>
        <location evidence="1">Membrane</location>
        <topology evidence="1">Multi-pass membrane protein</topology>
    </subcellularLocation>
</comment>
<proteinExistence type="predicted"/>
<feature type="transmembrane region" description="Helical" evidence="5">
    <location>
        <begin position="282"/>
        <end position="305"/>
    </location>
</feature>
<feature type="transmembrane region" description="Helical" evidence="5">
    <location>
        <begin position="46"/>
        <end position="68"/>
    </location>
</feature>
<keyword evidence="8" id="KW-1185">Reference proteome</keyword>